<proteinExistence type="inferred from homology"/>
<comment type="similarity">
    <text evidence="1">Belongs to the IS21/IS1162 putative ATP-binding protein family.</text>
</comment>
<reference evidence="5" key="3">
    <citation type="submission" date="2017-11" db="EMBL/GenBank/DDBJ databases">
        <title>Three new genomes from thermophilic consortium.</title>
        <authorList>
            <person name="Quaggio R."/>
            <person name="Amgarten D."/>
            <person name="Setubal J.C."/>
        </authorList>
    </citation>
    <scope>NUCLEOTIDE SEQUENCE</scope>
    <source>
        <strain evidence="5">ZCTH01-B2</strain>
    </source>
</reference>
<dbReference type="Proteomes" id="UP000732377">
    <property type="component" value="Unassembled WGS sequence"/>
</dbReference>
<evidence type="ECO:0000313" key="7">
    <source>
        <dbReference type="Proteomes" id="UP000194267"/>
    </source>
</evidence>
<dbReference type="SUPFAM" id="SSF52540">
    <property type="entry name" value="P-loop containing nucleoside triphosphate hydrolases"/>
    <property type="match status" value="1"/>
</dbReference>
<comment type="caution">
    <text evidence="6">The sequence shown here is derived from an EMBL/GenBank/DDBJ whole genome shotgun (WGS) entry which is preliminary data.</text>
</comment>
<dbReference type="Proteomes" id="UP000194267">
    <property type="component" value="Unassembled WGS sequence"/>
</dbReference>
<name>A0A1Y2T6H8_SYMTR</name>
<keyword evidence="2" id="KW-0547">Nucleotide-binding</keyword>
<dbReference type="InterPro" id="IPR027417">
    <property type="entry name" value="P-loop_NTPase"/>
</dbReference>
<protein>
    <submittedName>
        <fullName evidence="6">AAA family ATPase</fullName>
    </submittedName>
</protein>
<reference evidence="7" key="2">
    <citation type="submission" date="2016-04" db="EMBL/GenBank/DDBJ databases">
        <authorList>
            <person name="Antunes L.P."/>
            <person name="Martins L.F."/>
            <person name="Pereira R.V."/>
            <person name="Thomas A.M."/>
            <person name="Barbosa D."/>
            <person name="Nascimento L."/>
            <person name="Silva G.M."/>
            <person name="Condomitti G.W."/>
            <person name="Digiampietri L.A."/>
            <person name="Lombardi K.C."/>
            <person name="Ramos P.L."/>
            <person name="Quaggio R.B."/>
            <person name="Oliveira J.C."/>
            <person name="Pascon R.C."/>
            <person name="Cruz J.B."/>
            <person name="Silva A.M."/>
            <person name="Setubal J.C."/>
        </authorList>
    </citation>
    <scope>NUCLEOTIDE SEQUENCE [LARGE SCALE GENOMIC DNA]</scope>
</reference>
<dbReference type="PIRSF" id="PIRSF003073">
    <property type="entry name" value="DNAC_TnpB_IstB"/>
    <property type="match status" value="1"/>
</dbReference>
<dbReference type="EMBL" id="PIUK01000384">
    <property type="protein sequence ID" value="MBY6278204.1"/>
    <property type="molecule type" value="Genomic_DNA"/>
</dbReference>
<evidence type="ECO:0000256" key="3">
    <source>
        <dbReference type="ARBA" id="ARBA00022840"/>
    </source>
</evidence>
<evidence type="ECO:0000256" key="2">
    <source>
        <dbReference type="ARBA" id="ARBA00022741"/>
    </source>
</evidence>
<dbReference type="Pfam" id="PF01695">
    <property type="entry name" value="IstB_IS21"/>
    <property type="match status" value="1"/>
</dbReference>
<dbReference type="InterPro" id="IPR002611">
    <property type="entry name" value="IstB_ATP-bd"/>
</dbReference>
<accession>A0A1Y2T6H8</accession>
<sequence>MPLQTTIERLREMRLRGMADALVRQQQQPELQSLSFEERLELLVDQEWLDRQNRRLARLLKEAKFRVAACMEDVDYQHPRGLDRTVMRSLAACQWVEYGQHILIAGPTGVGKTFLACALGNAACRHGYTVRYYRVPRLLAELATARVDGSLRRILNTLSRTDVLILDDWGLAPISVAESRDLLEVIDDRTQARSTVIASQLPIETWHSVIGDATVADAILDRLVHGAHKLNLKGESMRKIANLQTSELTMG</sequence>
<dbReference type="GO" id="GO:0006260">
    <property type="term" value="P:DNA replication"/>
    <property type="evidence" value="ECO:0007669"/>
    <property type="project" value="TreeGrafter"/>
</dbReference>
<evidence type="ECO:0000313" key="6">
    <source>
        <dbReference type="EMBL" id="OTA42040.1"/>
    </source>
</evidence>
<feature type="domain" description="AAA+ ATPase" evidence="4">
    <location>
        <begin position="98"/>
        <end position="230"/>
    </location>
</feature>
<dbReference type="InterPro" id="IPR003593">
    <property type="entry name" value="AAA+_ATPase"/>
</dbReference>
<dbReference type="EMBL" id="LWLV01000100">
    <property type="protein sequence ID" value="OTA42040.1"/>
    <property type="molecule type" value="Genomic_DNA"/>
</dbReference>
<evidence type="ECO:0000256" key="1">
    <source>
        <dbReference type="ARBA" id="ARBA00008059"/>
    </source>
</evidence>
<dbReference type="SMART" id="SM00382">
    <property type="entry name" value="AAA"/>
    <property type="match status" value="1"/>
</dbReference>
<dbReference type="InterPro" id="IPR047661">
    <property type="entry name" value="IstB"/>
</dbReference>
<reference evidence="6" key="1">
    <citation type="submission" date="2016-04" db="EMBL/GenBank/DDBJ databases">
        <authorList>
            <person name="Evans L.H."/>
            <person name="Alamgir A."/>
            <person name="Owens N."/>
            <person name="Weber N.D."/>
            <person name="Virtaneva K."/>
            <person name="Barbian K."/>
            <person name="Babar A."/>
            <person name="Rosenke K."/>
        </authorList>
    </citation>
    <scope>NUCLEOTIDE SEQUENCE [LARGE SCALE GENOMIC DNA]</scope>
    <source>
        <strain evidence="6">G2</strain>
    </source>
</reference>
<dbReference type="Gene3D" id="3.40.50.300">
    <property type="entry name" value="P-loop containing nucleotide triphosphate hydrolases"/>
    <property type="match status" value="1"/>
</dbReference>
<dbReference type="PANTHER" id="PTHR30050:SF4">
    <property type="entry name" value="ATP-BINDING PROTEIN RV3427C IN INSERTION SEQUENCE-RELATED"/>
    <property type="match status" value="1"/>
</dbReference>
<dbReference type="AlphaFoldDB" id="A0A1Y2T6H8"/>
<gene>
    <name evidence="6" type="ORF">A6D92_01980</name>
    <name evidence="5" type="ORF">CWE10_18930</name>
</gene>
<evidence type="ECO:0000313" key="5">
    <source>
        <dbReference type="EMBL" id="MBY6278204.1"/>
    </source>
</evidence>
<keyword evidence="3" id="KW-0067">ATP-binding</keyword>
<dbReference type="CDD" id="cd00009">
    <property type="entry name" value="AAA"/>
    <property type="match status" value="1"/>
</dbReference>
<evidence type="ECO:0000259" key="4">
    <source>
        <dbReference type="SMART" id="SM00382"/>
    </source>
</evidence>
<organism evidence="6 7">
    <name type="scientific">Symbiobacterium thermophilum</name>
    <dbReference type="NCBI Taxonomy" id="2734"/>
    <lineage>
        <taxon>Bacteria</taxon>
        <taxon>Bacillati</taxon>
        <taxon>Bacillota</taxon>
        <taxon>Clostridia</taxon>
        <taxon>Eubacteriales</taxon>
        <taxon>Symbiobacteriaceae</taxon>
        <taxon>Symbiobacterium</taxon>
    </lineage>
</organism>
<dbReference type="NCBIfam" id="NF038214">
    <property type="entry name" value="IS21_help_AAA"/>
    <property type="match status" value="1"/>
</dbReference>
<dbReference type="GO" id="GO:0005524">
    <property type="term" value="F:ATP binding"/>
    <property type="evidence" value="ECO:0007669"/>
    <property type="project" value="UniProtKB-KW"/>
</dbReference>
<dbReference type="RefSeq" id="WP_273381641.1">
    <property type="nucleotide sequence ID" value="NZ_PIUK01000384.1"/>
</dbReference>
<dbReference type="InterPro" id="IPR028350">
    <property type="entry name" value="DNAC/IstB-like"/>
</dbReference>
<dbReference type="PANTHER" id="PTHR30050">
    <property type="entry name" value="CHROMOSOMAL REPLICATION INITIATOR PROTEIN DNAA"/>
    <property type="match status" value="1"/>
</dbReference>